<sequence length="253" mass="28245">MTQNQILSSVNMAPVEVSVCANEPEVVTSLSKLIESKAIESIHRNNCFRVGLSGGSLIKFLCKGLPTINTTWQKWQFFFCDERLVPFDHQESTFGSYKRDLLPSLSISEDQFITINPNLPVEEAAKDYAHKIEQEFRISSSSIPKFDLLLLGIGPDGHTCSLFPDHPLLKEEKKWVAAIDDSPKPPPCRITLTLPVLNNARCVVFVTTGESKAEIFKEILEGNGLRLLPAALVRPTQGDLHWIVDKEAARFVV</sequence>
<protein>
    <recommendedName>
        <fullName evidence="4 6">6-phosphogluconolactonase</fullName>
        <shortName evidence="6">6PGL</shortName>
        <ecNumber evidence="4 6">3.1.1.31</ecNumber>
    </recommendedName>
</protein>
<keyword evidence="5 6" id="KW-0378">Hydrolase</keyword>
<accession>A0A087TTH8</accession>
<evidence type="ECO:0000313" key="9">
    <source>
        <dbReference type="Proteomes" id="UP000054359"/>
    </source>
</evidence>
<dbReference type="STRING" id="407821.A0A087TTH8"/>
<dbReference type="InterPro" id="IPR039104">
    <property type="entry name" value="6PGL"/>
</dbReference>
<evidence type="ECO:0000256" key="1">
    <source>
        <dbReference type="ARBA" id="ARBA00000832"/>
    </source>
</evidence>
<dbReference type="InterPro" id="IPR037171">
    <property type="entry name" value="NagB/RpiA_transferase-like"/>
</dbReference>
<dbReference type="Gene3D" id="3.40.50.1360">
    <property type="match status" value="1"/>
</dbReference>
<dbReference type="CDD" id="cd01400">
    <property type="entry name" value="6PGL"/>
    <property type="match status" value="1"/>
</dbReference>
<dbReference type="GO" id="GO:0006098">
    <property type="term" value="P:pentose-phosphate shunt"/>
    <property type="evidence" value="ECO:0007669"/>
    <property type="project" value="UniProtKB-UniPathway"/>
</dbReference>
<dbReference type="InterPro" id="IPR006148">
    <property type="entry name" value="Glc/Gal-6P_isomerase"/>
</dbReference>
<dbReference type="PANTHER" id="PTHR11054:SF0">
    <property type="entry name" value="6-PHOSPHOGLUCONOLACTONASE"/>
    <property type="match status" value="1"/>
</dbReference>
<evidence type="ECO:0000256" key="6">
    <source>
        <dbReference type="RuleBase" id="RU365095"/>
    </source>
</evidence>
<dbReference type="EMBL" id="KK116673">
    <property type="protein sequence ID" value="KFM68417.1"/>
    <property type="molecule type" value="Genomic_DNA"/>
</dbReference>
<dbReference type="OrthoDB" id="432544at2759"/>
<dbReference type="UniPathway" id="UPA00115">
    <property type="reaction ID" value="UER00409"/>
</dbReference>
<dbReference type="Pfam" id="PF01182">
    <property type="entry name" value="Glucosamine_iso"/>
    <property type="match status" value="1"/>
</dbReference>
<dbReference type="OMA" id="YQLFEFE"/>
<organism evidence="8 9">
    <name type="scientific">Stegodyphus mimosarum</name>
    <name type="common">African social velvet spider</name>
    <dbReference type="NCBI Taxonomy" id="407821"/>
    <lineage>
        <taxon>Eukaryota</taxon>
        <taxon>Metazoa</taxon>
        <taxon>Ecdysozoa</taxon>
        <taxon>Arthropoda</taxon>
        <taxon>Chelicerata</taxon>
        <taxon>Arachnida</taxon>
        <taxon>Araneae</taxon>
        <taxon>Araneomorphae</taxon>
        <taxon>Entelegynae</taxon>
        <taxon>Eresoidea</taxon>
        <taxon>Eresidae</taxon>
        <taxon>Stegodyphus</taxon>
    </lineage>
</organism>
<dbReference type="NCBIfam" id="TIGR01198">
    <property type="entry name" value="pgl"/>
    <property type="match status" value="1"/>
</dbReference>
<dbReference type="SUPFAM" id="SSF100950">
    <property type="entry name" value="NagB/RpiA/CoA transferase-like"/>
    <property type="match status" value="1"/>
</dbReference>
<reference evidence="8 9" key="1">
    <citation type="submission" date="2013-11" db="EMBL/GenBank/DDBJ databases">
        <title>Genome sequencing of Stegodyphus mimosarum.</title>
        <authorList>
            <person name="Bechsgaard J."/>
        </authorList>
    </citation>
    <scope>NUCLEOTIDE SEQUENCE [LARGE SCALE GENOMIC DNA]</scope>
</reference>
<name>A0A087TTH8_STEMI</name>
<dbReference type="PANTHER" id="PTHR11054">
    <property type="entry name" value="6-PHOSPHOGLUCONOLACTONASE"/>
    <property type="match status" value="1"/>
</dbReference>
<proteinExistence type="inferred from homology"/>
<evidence type="ECO:0000313" key="8">
    <source>
        <dbReference type="EMBL" id="KFM68417.1"/>
    </source>
</evidence>
<dbReference type="Proteomes" id="UP000054359">
    <property type="component" value="Unassembled WGS sequence"/>
</dbReference>
<evidence type="ECO:0000256" key="4">
    <source>
        <dbReference type="ARBA" id="ARBA00013198"/>
    </source>
</evidence>
<evidence type="ECO:0000256" key="5">
    <source>
        <dbReference type="ARBA" id="ARBA00022801"/>
    </source>
</evidence>
<gene>
    <name evidence="8" type="ORF">X975_19250</name>
</gene>
<evidence type="ECO:0000256" key="2">
    <source>
        <dbReference type="ARBA" id="ARBA00004961"/>
    </source>
</evidence>
<dbReference type="FunFam" id="3.40.50.1360:FF:000005">
    <property type="entry name" value="6-phosphogluconolactonase"/>
    <property type="match status" value="1"/>
</dbReference>
<comment type="catalytic activity">
    <reaction evidence="1 6">
        <text>6-phospho-D-glucono-1,5-lactone + H2O = 6-phospho-D-gluconate + H(+)</text>
        <dbReference type="Rhea" id="RHEA:12556"/>
        <dbReference type="ChEBI" id="CHEBI:15377"/>
        <dbReference type="ChEBI" id="CHEBI:15378"/>
        <dbReference type="ChEBI" id="CHEBI:57955"/>
        <dbReference type="ChEBI" id="CHEBI:58759"/>
        <dbReference type="EC" id="3.1.1.31"/>
    </reaction>
</comment>
<dbReference type="GO" id="GO:0005975">
    <property type="term" value="P:carbohydrate metabolic process"/>
    <property type="evidence" value="ECO:0007669"/>
    <property type="project" value="UniProtKB-UniRule"/>
</dbReference>
<comment type="function">
    <text evidence="6">Hydrolysis of 6-phosphogluconolactone to 6-phosphogluconate.</text>
</comment>
<evidence type="ECO:0000259" key="7">
    <source>
        <dbReference type="Pfam" id="PF01182"/>
    </source>
</evidence>
<comment type="similarity">
    <text evidence="3 6">Belongs to the glucosamine/galactosamine-6-phosphate isomerase family. 6-phosphogluconolactonase subfamily.</text>
</comment>
<feature type="non-terminal residue" evidence="8">
    <location>
        <position position="253"/>
    </location>
</feature>
<dbReference type="EC" id="3.1.1.31" evidence="4 6"/>
<feature type="domain" description="Glucosamine/galactosamine-6-phosphate isomerase" evidence="7">
    <location>
        <begin position="23"/>
        <end position="242"/>
    </location>
</feature>
<dbReference type="InterPro" id="IPR005900">
    <property type="entry name" value="6-phosphogluconolactonase_DevB"/>
</dbReference>
<keyword evidence="9" id="KW-1185">Reference proteome</keyword>
<evidence type="ECO:0000256" key="3">
    <source>
        <dbReference type="ARBA" id="ARBA00010662"/>
    </source>
</evidence>
<dbReference type="GO" id="GO:0017057">
    <property type="term" value="F:6-phosphogluconolactonase activity"/>
    <property type="evidence" value="ECO:0007669"/>
    <property type="project" value="UniProtKB-UniRule"/>
</dbReference>
<comment type="pathway">
    <text evidence="2 6">Carbohydrate degradation; pentose phosphate pathway; D-ribulose 5-phosphate from D-glucose 6-phosphate (oxidative stage): step 2/3.</text>
</comment>
<dbReference type="AlphaFoldDB" id="A0A087TTH8"/>